<accession>A0A0F9K9M0</accession>
<dbReference type="EMBL" id="LAZR01008418">
    <property type="protein sequence ID" value="KKM78889.1"/>
    <property type="molecule type" value="Genomic_DNA"/>
</dbReference>
<evidence type="ECO:0000259" key="1">
    <source>
        <dbReference type="SMART" id="SM00487"/>
    </source>
</evidence>
<organism evidence="2">
    <name type="scientific">marine sediment metagenome</name>
    <dbReference type="NCBI Taxonomy" id="412755"/>
    <lineage>
        <taxon>unclassified sequences</taxon>
        <taxon>metagenomes</taxon>
        <taxon>ecological metagenomes</taxon>
    </lineage>
</organism>
<evidence type="ECO:0000313" key="2">
    <source>
        <dbReference type="EMBL" id="KKM78889.1"/>
    </source>
</evidence>
<dbReference type="SUPFAM" id="SSF52540">
    <property type="entry name" value="P-loop containing nucleoside triphosphate hydrolases"/>
    <property type="match status" value="2"/>
</dbReference>
<protein>
    <recommendedName>
        <fullName evidence="1">Helicase ATP-binding domain-containing protein</fullName>
    </recommendedName>
</protein>
<sequence length="458" mass="53071">MKYNNFLNTKQIVDQQTGFKVDLDDLNPMLFDWQKVIVRWSLARGRSAIFADCGLGKSPMQLEWANHVHKKTEEPILILAPLAVAEQTKREGIKFGIRTKVCSDKNDVCNGINITNYQKMHKFDLSVFSGIVLDESSILKNFSGAIRNQIIEAFVRTPYRLACTATPAPNDYTELGNHSEFLGVLKRTEMNSTFFINDTGDTGTWRLKGHVKDNKFWIWLASWAVMISKPSDIGFEDGDFILPEIRYHEHIIKSKVKPKGRFFISKACTLNERRKVRKETIDIRCKFASDLINKTDDRWVVWCNLNDEGDTLTKNIEDSLQVAGRHSDEIKAKRMTDFALGKLKRIVTKPKIAGLGMNWQIANKGFFVGLSDSWEQFYQAVRREWRFGQTKEVDIHIVIEEREGKVLDNIKRKDKQARKMVQNMIKHMKDLTKKELGQTKRTFVDYKPEVKMELPEWI</sequence>
<dbReference type="InterPro" id="IPR027417">
    <property type="entry name" value="P-loop_NTPase"/>
</dbReference>
<dbReference type="InterPro" id="IPR014001">
    <property type="entry name" value="Helicase_ATP-bd"/>
</dbReference>
<name>A0A0F9K9M0_9ZZZZ</name>
<gene>
    <name evidence="2" type="ORF">LCGC14_1355470</name>
</gene>
<dbReference type="PANTHER" id="PTHR10799">
    <property type="entry name" value="SNF2/RAD54 HELICASE FAMILY"/>
    <property type="match status" value="1"/>
</dbReference>
<comment type="caution">
    <text evidence="2">The sequence shown here is derived from an EMBL/GenBank/DDBJ whole genome shotgun (WGS) entry which is preliminary data.</text>
</comment>
<dbReference type="Gene3D" id="3.40.50.300">
    <property type="entry name" value="P-loop containing nucleotide triphosphate hydrolases"/>
    <property type="match status" value="2"/>
</dbReference>
<reference evidence="2" key="1">
    <citation type="journal article" date="2015" name="Nature">
        <title>Complex archaea that bridge the gap between prokaryotes and eukaryotes.</title>
        <authorList>
            <person name="Spang A."/>
            <person name="Saw J.H."/>
            <person name="Jorgensen S.L."/>
            <person name="Zaremba-Niedzwiedzka K."/>
            <person name="Martijn J."/>
            <person name="Lind A.E."/>
            <person name="van Eijk R."/>
            <person name="Schleper C."/>
            <person name="Guy L."/>
            <person name="Ettema T.J."/>
        </authorList>
    </citation>
    <scope>NUCLEOTIDE SEQUENCE</scope>
</reference>
<feature type="domain" description="Helicase ATP-binding" evidence="1">
    <location>
        <begin position="26"/>
        <end position="197"/>
    </location>
</feature>
<dbReference type="SMART" id="SM00487">
    <property type="entry name" value="DEXDc"/>
    <property type="match status" value="1"/>
</dbReference>
<dbReference type="AlphaFoldDB" id="A0A0F9K9M0"/>
<proteinExistence type="predicted"/>